<organism evidence="1 2">
    <name type="scientific">Bradyrhizobium manausense</name>
    <dbReference type="NCBI Taxonomy" id="989370"/>
    <lineage>
        <taxon>Bacteria</taxon>
        <taxon>Pseudomonadati</taxon>
        <taxon>Pseudomonadota</taxon>
        <taxon>Alphaproteobacteria</taxon>
        <taxon>Hyphomicrobiales</taxon>
        <taxon>Nitrobacteraceae</taxon>
        <taxon>Bradyrhizobium</taxon>
    </lineage>
</organism>
<evidence type="ECO:0000313" key="1">
    <source>
        <dbReference type="EMBL" id="KRQ12131.1"/>
    </source>
</evidence>
<comment type="caution">
    <text evidence="1">The sequence shown here is derived from an EMBL/GenBank/DDBJ whole genome shotgun (WGS) entry which is preliminary data.</text>
</comment>
<keyword evidence="2" id="KW-1185">Reference proteome</keyword>
<reference evidence="1 2" key="1">
    <citation type="submission" date="2015-09" db="EMBL/GenBank/DDBJ databases">
        <title>Draft Genome Sequence of Bradyrhizobium manausense Strain BR 3351T, a Novel Symbiotic Nitrogen-Fixing Alphaproteobacterium Isolated from Brazilian Amazon Rain Forest.</title>
        <authorList>
            <person name="De Araujo J.L."/>
            <person name="Zilli J.E."/>
        </authorList>
    </citation>
    <scope>NUCLEOTIDE SEQUENCE [LARGE SCALE GENOMIC DNA]</scope>
    <source>
        <strain evidence="1 2">BR3351</strain>
    </source>
</reference>
<accession>A0A0R3DQR7</accession>
<evidence type="ECO:0000313" key="2">
    <source>
        <dbReference type="Proteomes" id="UP000051936"/>
    </source>
</evidence>
<dbReference type="Proteomes" id="UP000051936">
    <property type="component" value="Unassembled WGS sequence"/>
</dbReference>
<gene>
    <name evidence="1" type="ORF">AOQ71_17130</name>
</gene>
<protein>
    <submittedName>
        <fullName evidence="1">Uncharacterized protein</fullName>
    </submittedName>
</protein>
<dbReference type="AlphaFoldDB" id="A0A0R3DQR7"/>
<proteinExistence type="predicted"/>
<name>A0A0R3DQR7_9BRAD</name>
<dbReference type="EMBL" id="LJYG01000070">
    <property type="protein sequence ID" value="KRQ12131.1"/>
    <property type="molecule type" value="Genomic_DNA"/>
</dbReference>
<sequence>MAIADPMDPTLGKECGPFAMPIATLRLQSSYSPRPTVPFSTGRTNRLILVTILAPADIGEKLHGG</sequence>